<feature type="region of interest" description="Disordered" evidence="7">
    <location>
        <begin position="708"/>
        <end position="738"/>
    </location>
</feature>
<dbReference type="InterPro" id="IPR003439">
    <property type="entry name" value="ABC_transporter-like_ATP-bd"/>
</dbReference>
<evidence type="ECO:0000259" key="10">
    <source>
        <dbReference type="PROSITE" id="PS50929"/>
    </source>
</evidence>
<keyword evidence="5 8" id="KW-1133">Transmembrane helix</keyword>
<keyword evidence="4 11" id="KW-0067">ATP-binding</keyword>
<feature type="transmembrane region" description="Helical" evidence="8">
    <location>
        <begin position="271"/>
        <end position="296"/>
    </location>
</feature>
<reference evidence="11" key="1">
    <citation type="submission" date="2019-02" db="EMBL/GenBank/DDBJ databases">
        <authorList>
            <person name="Gruber-Vodicka R. H."/>
            <person name="Seah K. B. B."/>
        </authorList>
    </citation>
    <scope>NUCLEOTIDE SEQUENCE</scope>
    <source>
        <strain evidence="11">BECK_DK47</strain>
    </source>
</reference>
<sequence length="738" mass="80446">MTNSTGNTSPEAPPPAPLLHALLGKLGVSVSRGPLEQARGRAAKNPDGSLAGQVHAILTEARVMDVAPAQLPWRRFDQRRLPALVFHEGDWFLAERVSREGIGLTGANGVARVLAEADLRDAQVLWLRVILRPVEERKPFFGGDNIAASLIWRELFREKAWLVNVLVATLMVNTLAISTSIFAMQVYDRVVPTLAYATLTTLVAGMALIFSLDWFLKTIRARILDSMSTTVDKRVSQQVYEHLLHLRLDVQPRSLGTLAAQVSGLDSVRQFFSSGVIFGLVDMPFALLFIAFIALIGGPVSWVYILLLPVAITLGFITQRRLRGLLREQLIRINERQGLLVDSIRGAESIRANNAGWRFSEDWRAISTSISGYSVQHKAISNLSTVTTGTLSSVAYVSAVVVGVGRIEAGDLTMGGLIACSILGGRVIAPIAQGVQQLAQWQNVSQSLRMVNQVLNVDRERDPDRTLLLPDNPPDRLMVRQLRFVYPESPVRQLDIPRLDFKAGDRVLLAGPVGCGKSTLLKVLAGLYRPAEGRVIFGDADLWEIDPQVIAAHLGYLPQSVHLFKGTLRANLALSGAVGDSRLLQVAKALGIDAIAADSPQGMDLAISEGGDGLSGGQRQLVALARLITASPRIWLLDEPTASLDNETEARVWQVLKEEIGPDDILVCATHRPMQAVELVNRVIVMRQGEITRDGRPEAVIPQLMGRMAKPDDTGWGADRMRPRPTAKGSPGNALDMI</sequence>
<dbReference type="SMART" id="SM00382">
    <property type="entry name" value="AAA"/>
    <property type="match status" value="1"/>
</dbReference>
<dbReference type="GO" id="GO:0016887">
    <property type="term" value="F:ATP hydrolysis activity"/>
    <property type="evidence" value="ECO:0007669"/>
    <property type="project" value="InterPro"/>
</dbReference>
<feature type="transmembrane region" description="Helical" evidence="8">
    <location>
        <begin position="161"/>
        <end position="187"/>
    </location>
</feature>
<dbReference type="Pfam" id="PF00005">
    <property type="entry name" value="ABC_tran"/>
    <property type="match status" value="1"/>
</dbReference>
<gene>
    <name evidence="11" type="ORF">BECKDK2373B_GA0170837_104026</name>
    <name evidence="12" type="ORF">BECKDK2373B_GA0170837_11067</name>
</gene>
<dbReference type="InterPro" id="IPR003593">
    <property type="entry name" value="AAA+_ATPase"/>
</dbReference>
<proteinExistence type="predicted"/>
<evidence type="ECO:0000256" key="1">
    <source>
        <dbReference type="ARBA" id="ARBA00004651"/>
    </source>
</evidence>
<dbReference type="PANTHER" id="PTHR24221:SF248">
    <property type="entry name" value="ABC TRANSPORTER TRANSMEMBRANE REGION"/>
    <property type="match status" value="1"/>
</dbReference>
<keyword evidence="2 8" id="KW-0812">Transmembrane</keyword>
<evidence type="ECO:0000256" key="5">
    <source>
        <dbReference type="ARBA" id="ARBA00022989"/>
    </source>
</evidence>
<organism evidence="11">
    <name type="scientific">Candidatus Kentrum sp. DK</name>
    <dbReference type="NCBI Taxonomy" id="2126562"/>
    <lineage>
        <taxon>Bacteria</taxon>
        <taxon>Pseudomonadati</taxon>
        <taxon>Pseudomonadota</taxon>
        <taxon>Gammaproteobacteria</taxon>
        <taxon>Candidatus Kentrum</taxon>
    </lineage>
</organism>
<evidence type="ECO:0000256" key="2">
    <source>
        <dbReference type="ARBA" id="ARBA00022692"/>
    </source>
</evidence>
<evidence type="ECO:0000313" key="11">
    <source>
        <dbReference type="EMBL" id="VFJ53028.1"/>
    </source>
</evidence>
<dbReference type="EMBL" id="CAADEX010000106">
    <property type="protein sequence ID" value="VFJ62039.1"/>
    <property type="molecule type" value="Genomic_DNA"/>
</dbReference>
<dbReference type="InterPro" id="IPR036640">
    <property type="entry name" value="ABC1_TM_sf"/>
</dbReference>
<dbReference type="PROSITE" id="PS50893">
    <property type="entry name" value="ABC_TRANSPORTER_2"/>
    <property type="match status" value="1"/>
</dbReference>
<evidence type="ECO:0000256" key="4">
    <source>
        <dbReference type="ARBA" id="ARBA00022840"/>
    </source>
</evidence>
<dbReference type="InterPro" id="IPR027417">
    <property type="entry name" value="P-loop_NTPase"/>
</dbReference>
<evidence type="ECO:0000256" key="3">
    <source>
        <dbReference type="ARBA" id="ARBA00022741"/>
    </source>
</evidence>
<dbReference type="InterPro" id="IPR039421">
    <property type="entry name" value="Type_1_exporter"/>
</dbReference>
<name>A0A450SI68_9GAMM</name>
<dbReference type="InterPro" id="IPR011527">
    <property type="entry name" value="ABC1_TM_dom"/>
</dbReference>
<dbReference type="PROSITE" id="PS00211">
    <property type="entry name" value="ABC_TRANSPORTER_1"/>
    <property type="match status" value="1"/>
</dbReference>
<feature type="transmembrane region" description="Helical" evidence="8">
    <location>
        <begin position="193"/>
        <end position="216"/>
    </location>
</feature>
<dbReference type="GO" id="GO:0140359">
    <property type="term" value="F:ABC-type transporter activity"/>
    <property type="evidence" value="ECO:0007669"/>
    <property type="project" value="InterPro"/>
</dbReference>
<evidence type="ECO:0000256" key="6">
    <source>
        <dbReference type="ARBA" id="ARBA00023136"/>
    </source>
</evidence>
<dbReference type="AlphaFoldDB" id="A0A450SI68"/>
<dbReference type="EMBL" id="CAADEX010000040">
    <property type="protein sequence ID" value="VFJ53028.1"/>
    <property type="molecule type" value="Genomic_DNA"/>
</dbReference>
<dbReference type="Pfam" id="PF00664">
    <property type="entry name" value="ABC_membrane"/>
    <property type="match status" value="1"/>
</dbReference>
<dbReference type="GO" id="GO:0005886">
    <property type="term" value="C:plasma membrane"/>
    <property type="evidence" value="ECO:0007669"/>
    <property type="project" value="UniProtKB-SubCell"/>
</dbReference>
<keyword evidence="6 8" id="KW-0472">Membrane</keyword>
<accession>A0A450SI68</accession>
<evidence type="ECO:0000256" key="7">
    <source>
        <dbReference type="SAM" id="MobiDB-lite"/>
    </source>
</evidence>
<feature type="transmembrane region" description="Helical" evidence="8">
    <location>
        <begin position="302"/>
        <end position="318"/>
    </location>
</feature>
<keyword evidence="3" id="KW-0547">Nucleotide-binding</keyword>
<dbReference type="SUPFAM" id="SSF52540">
    <property type="entry name" value="P-loop containing nucleoside triphosphate hydrolases"/>
    <property type="match status" value="1"/>
</dbReference>
<dbReference type="PROSITE" id="PS50929">
    <property type="entry name" value="ABC_TM1F"/>
    <property type="match status" value="1"/>
</dbReference>
<evidence type="ECO:0000259" key="9">
    <source>
        <dbReference type="PROSITE" id="PS50893"/>
    </source>
</evidence>
<protein>
    <submittedName>
        <fullName evidence="11">ATP-binding cassette, subfamily C, LapB</fullName>
    </submittedName>
</protein>
<dbReference type="InterPro" id="IPR017871">
    <property type="entry name" value="ABC_transporter-like_CS"/>
</dbReference>
<dbReference type="PANTHER" id="PTHR24221">
    <property type="entry name" value="ATP-BINDING CASSETTE SUB-FAMILY B"/>
    <property type="match status" value="1"/>
</dbReference>
<dbReference type="Gene3D" id="3.40.50.300">
    <property type="entry name" value="P-loop containing nucleotide triphosphate hydrolases"/>
    <property type="match status" value="1"/>
</dbReference>
<dbReference type="SUPFAM" id="SSF90123">
    <property type="entry name" value="ABC transporter transmembrane region"/>
    <property type="match status" value="1"/>
</dbReference>
<dbReference type="Gene3D" id="1.20.1560.10">
    <property type="entry name" value="ABC transporter type 1, transmembrane domain"/>
    <property type="match status" value="1"/>
</dbReference>
<dbReference type="GO" id="GO:0005524">
    <property type="term" value="F:ATP binding"/>
    <property type="evidence" value="ECO:0007669"/>
    <property type="project" value="UniProtKB-KW"/>
</dbReference>
<feature type="domain" description="ABC transporter" evidence="9">
    <location>
        <begin position="477"/>
        <end position="713"/>
    </location>
</feature>
<evidence type="ECO:0000256" key="8">
    <source>
        <dbReference type="SAM" id="Phobius"/>
    </source>
</evidence>
<comment type="subcellular location">
    <subcellularLocation>
        <location evidence="1">Cell membrane</location>
        <topology evidence="1">Multi-pass membrane protein</topology>
    </subcellularLocation>
</comment>
<dbReference type="GO" id="GO:0034040">
    <property type="term" value="F:ATPase-coupled lipid transmembrane transporter activity"/>
    <property type="evidence" value="ECO:0007669"/>
    <property type="project" value="TreeGrafter"/>
</dbReference>
<feature type="domain" description="ABC transmembrane type-1" evidence="10">
    <location>
        <begin position="165"/>
        <end position="443"/>
    </location>
</feature>
<evidence type="ECO:0000313" key="12">
    <source>
        <dbReference type="EMBL" id="VFJ62039.1"/>
    </source>
</evidence>